<dbReference type="GO" id="GO:0030975">
    <property type="term" value="F:thiamine binding"/>
    <property type="evidence" value="ECO:0007669"/>
    <property type="project" value="UniProtKB-UniRule"/>
</dbReference>
<reference evidence="9 10" key="1">
    <citation type="submission" date="2017-11" db="EMBL/GenBank/DDBJ databases">
        <authorList>
            <person name="Kracher B."/>
        </authorList>
    </citation>
    <scope>NUCLEOTIDE SEQUENCE [LARGE SCALE GENOMIC DNA]</scope>
    <source>
        <strain evidence="9 10">RACE1</strain>
    </source>
</reference>
<dbReference type="Proteomes" id="UP000275772">
    <property type="component" value="Unassembled WGS sequence"/>
</dbReference>
<evidence type="ECO:0000256" key="6">
    <source>
        <dbReference type="ARBA" id="ARBA00022840"/>
    </source>
</evidence>
<evidence type="ECO:0000256" key="4">
    <source>
        <dbReference type="ARBA" id="ARBA00022741"/>
    </source>
</evidence>
<name>A0A383UGL3_BLUHO</name>
<dbReference type="CDD" id="cd07995">
    <property type="entry name" value="TPK"/>
    <property type="match status" value="1"/>
</dbReference>
<keyword evidence="5 7" id="KW-0418">Kinase</keyword>
<dbReference type="InterPro" id="IPR007371">
    <property type="entry name" value="TPK_catalytic"/>
</dbReference>
<evidence type="ECO:0000256" key="3">
    <source>
        <dbReference type="ARBA" id="ARBA00022679"/>
    </source>
</evidence>
<dbReference type="GO" id="GO:0004788">
    <property type="term" value="F:thiamine diphosphokinase activity"/>
    <property type="evidence" value="ECO:0007669"/>
    <property type="project" value="UniProtKB-UniRule"/>
</dbReference>
<keyword evidence="3 7" id="KW-0808">Transferase</keyword>
<dbReference type="InterPro" id="IPR036371">
    <property type="entry name" value="TPK_B1-bd_sf"/>
</dbReference>
<dbReference type="PANTHER" id="PTHR13622:SF8">
    <property type="entry name" value="THIAMIN PYROPHOSPHOKINASE 1"/>
    <property type="match status" value="1"/>
</dbReference>
<dbReference type="InterPro" id="IPR007373">
    <property type="entry name" value="Thiamin_PyroPKinase_B1-bd"/>
</dbReference>
<dbReference type="SMART" id="SM00983">
    <property type="entry name" value="TPK_B1_binding"/>
    <property type="match status" value="1"/>
</dbReference>
<comment type="catalytic activity">
    <reaction evidence="7">
        <text>thiamine + ATP = thiamine diphosphate + AMP + H(+)</text>
        <dbReference type="Rhea" id="RHEA:11576"/>
        <dbReference type="ChEBI" id="CHEBI:15378"/>
        <dbReference type="ChEBI" id="CHEBI:18385"/>
        <dbReference type="ChEBI" id="CHEBI:30616"/>
        <dbReference type="ChEBI" id="CHEBI:58937"/>
        <dbReference type="ChEBI" id="CHEBI:456215"/>
    </reaction>
</comment>
<comment type="similarity">
    <text evidence="2 7">Belongs to the thiamine pyrophosphokinase family.</text>
</comment>
<evidence type="ECO:0000313" key="10">
    <source>
        <dbReference type="Proteomes" id="UP000275772"/>
    </source>
</evidence>
<dbReference type="Pfam" id="PF04263">
    <property type="entry name" value="TPK_catalytic"/>
    <property type="match status" value="1"/>
</dbReference>
<evidence type="ECO:0000256" key="2">
    <source>
        <dbReference type="ARBA" id="ARBA00006785"/>
    </source>
</evidence>
<dbReference type="Gene3D" id="3.40.50.10240">
    <property type="entry name" value="Thiamin pyrophosphokinase, catalytic domain"/>
    <property type="match status" value="1"/>
</dbReference>
<proteinExistence type="inferred from homology"/>
<evidence type="ECO:0000256" key="5">
    <source>
        <dbReference type="ARBA" id="ARBA00022777"/>
    </source>
</evidence>
<dbReference type="VEuPathDB" id="FungiDB:BLGHR1_10179"/>
<dbReference type="AlphaFoldDB" id="A0A383UGL3"/>
<dbReference type="GO" id="GO:0009229">
    <property type="term" value="P:thiamine diphosphate biosynthetic process"/>
    <property type="evidence" value="ECO:0007669"/>
    <property type="project" value="UniProtKB-UniRule"/>
</dbReference>
<dbReference type="PIRSF" id="PIRSF031057">
    <property type="entry name" value="Thiamin_pyrophosphokinase"/>
    <property type="match status" value="1"/>
</dbReference>
<gene>
    <name evidence="9" type="ORF">BLGHR1_10179</name>
</gene>
<dbReference type="InterPro" id="IPR016966">
    <property type="entry name" value="Thiamin_pyrophosphokinase_euk"/>
</dbReference>
<dbReference type="GO" id="GO:0016301">
    <property type="term" value="F:kinase activity"/>
    <property type="evidence" value="ECO:0007669"/>
    <property type="project" value="UniProtKB-UniRule"/>
</dbReference>
<evidence type="ECO:0000256" key="7">
    <source>
        <dbReference type="PIRNR" id="PIRNR031057"/>
    </source>
</evidence>
<organism evidence="9 10">
    <name type="scientific">Blumeria hordei</name>
    <name type="common">Barley powdery mildew</name>
    <name type="synonym">Blumeria graminis f. sp. hordei</name>
    <dbReference type="NCBI Taxonomy" id="2867405"/>
    <lineage>
        <taxon>Eukaryota</taxon>
        <taxon>Fungi</taxon>
        <taxon>Dikarya</taxon>
        <taxon>Ascomycota</taxon>
        <taxon>Pezizomycotina</taxon>
        <taxon>Leotiomycetes</taxon>
        <taxon>Erysiphales</taxon>
        <taxon>Erysiphaceae</taxon>
        <taxon>Blumeria</taxon>
    </lineage>
</organism>
<dbReference type="GO" id="GO:0005524">
    <property type="term" value="F:ATP binding"/>
    <property type="evidence" value="ECO:0007669"/>
    <property type="project" value="UniProtKB-UniRule"/>
</dbReference>
<evidence type="ECO:0000256" key="1">
    <source>
        <dbReference type="ARBA" id="ARBA00005078"/>
    </source>
</evidence>
<dbReference type="Pfam" id="PF04265">
    <property type="entry name" value="TPK_B1_binding"/>
    <property type="match status" value="1"/>
</dbReference>
<evidence type="ECO:0000313" key="9">
    <source>
        <dbReference type="EMBL" id="SZE99428.1"/>
    </source>
</evidence>
<protein>
    <recommendedName>
        <fullName evidence="7">Thiamine pyrophosphokinase</fullName>
        <ecNumber evidence="7">2.7.6.2</ecNumber>
    </recommendedName>
</protein>
<feature type="domain" description="Thiamin pyrophosphokinase thiamin-binding" evidence="8">
    <location>
        <begin position="174"/>
        <end position="244"/>
    </location>
</feature>
<dbReference type="NCBIfam" id="TIGR01378">
    <property type="entry name" value="thi_PPkinase"/>
    <property type="match status" value="1"/>
</dbReference>
<evidence type="ECO:0000259" key="8">
    <source>
        <dbReference type="SMART" id="SM00983"/>
    </source>
</evidence>
<comment type="pathway">
    <text evidence="1 7">Cofactor biosynthesis; thiamine diphosphate biosynthesis; thiamine diphosphate from thiamine: step 1/1.</text>
</comment>
<dbReference type="UniPathway" id="UPA00060">
    <property type="reaction ID" value="UER00597"/>
</dbReference>
<dbReference type="EC" id="2.7.6.2" evidence="7"/>
<keyword evidence="4 7" id="KW-0547">Nucleotide-binding</keyword>
<dbReference type="InterPro" id="IPR006282">
    <property type="entry name" value="Thi_PPkinase"/>
</dbReference>
<keyword evidence="6 7" id="KW-0067">ATP-binding</keyword>
<dbReference type="EMBL" id="UNSH01000001">
    <property type="protein sequence ID" value="SZE99428.1"/>
    <property type="molecule type" value="Genomic_DNA"/>
</dbReference>
<dbReference type="GO" id="GO:0006772">
    <property type="term" value="P:thiamine metabolic process"/>
    <property type="evidence" value="ECO:0007669"/>
    <property type="project" value="InterPro"/>
</dbReference>
<dbReference type="SUPFAM" id="SSF63999">
    <property type="entry name" value="Thiamin pyrophosphokinase, catalytic domain"/>
    <property type="match status" value="1"/>
</dbReference>
<dbReference type="InterPro" id="IPR036759">
    <property type="entry name" value="TPK_catalytic_sf"/>
</dbReference>
<dbReference type="PANTHER" id="PTHR13622">
    <property type="entry name" value="THIAMIN PYROPHOSPHOKINASE"/>
    <property type="match status" value="1"/>
</dbReference>
<accession>A0A383UGL3</accession>
<sequence>MSSTEWDPAELFSEDQTPAKFALVILNCELQLPISVYQKLWSNASYKVAADGGANRLHTLNVNNDPISLDLDAIVGDLDSLKTDSREYWSAKGVTITYDSNQDTTDFVKSVHNLRCSQTQQSDNIVVLGGLSGRVDQAMSVLHQIYALQKETSYRSGRVYLLSSESITFVLQPGKHSIRAKKSFPNIALGRNIGIIPLKDATVISTEGLEWDVHNWETEMGGRISTSNHVKEEIIIIQTSKDALFTIDLDTSDQVTEKNTNELPLHF</sequence>
<dbReference type="SUPFAM" id="SSF63862">
    <property type="entry name" value="Thiamin pyrophosphokinase, substrate-binding domain"/>
    <property type="match status" value="1"/>
</dbReference>